<name>A0A1T3CXM7_9HYPO</name>
<keyword evidence="3" id="KW-1185">Reference proteome</keyword>
<dbReference type="AlphaFoldDB" id="A0A1T3CXM7"/>
<dbReference type="EMBL" id="LVVK01000004">
    <property type="protein sequence ID" value="OPB45842.1"/>
    <property type="molecule type" value="Genomic_DNA"/>
</dbReference>
<protein>
    <submittedName>
        <fullName evidence="2">Uncharacterized protein</fullName>
    </submittedName>
</protein>
<evidence type="ECO:0000256" key="1">
    <source>
        <dbReference type="SAM" id="MobiDB-lite"/>
    </source>
</evidence>
<comment type="caution">
    <text evidence="2">The sequence shown here is derived from an EMBL/GenBank/DDBJ whole genome shotgun (WGS) entry which is preliminary data.</text>
</comment>
<accession>A0A1T3CXM7</accession>
<organism evidence="2 3">
    <name type="scientific">Trichoderma guizhouense</name>
    <dbReference type="NCBI Taxonomy" id="1491466"/>
    <lineage>
        <taxon>Eukaryota</taxon>
        <taxon>Fungi</taxon>
        <taxon>Dikarya</taxon>
        <taxon>Ascomycota</taxon>
        <taxon>Pezizomycotina</taxon>
        <taxon>Sordariomycetes</taxon>
        <taxon>Hypocreomycetidae</taxon>
        <taxon>Hypocreales</taxon>
        <taxon>Hypocreaceae</taxon>
        <taxon>Trichoderma</taxon>
    </lineage>
</organism>
<reference evidence="2 3" key="1">
    <citation type="submission" date="2016-04" db="EMBL/GenBank/DDBJ databases">
        <title>Multiple horizontal gene transfer events from other fungi enriched the ability of the initially mycotrophic fungus Trichoderma (Ascomycota) to feed on dead plant biomass.</title>
        <authorList>
            <person name="Atanasova L."/>
            <person name="Chenthamara K."/>
            <person name="Zhang J."/>
            <person name="Grujic M."/>
            <person name="Henrissat B."/>
            <person name="Kuo A."/>
            <person name="Aertz A."/>
            <person name="Salamov A."/>
            <person name="Lipzen A."/>
            <person name="Labutti K."/>
            <person name="Barry K."/>
            <person name="Miao Y."/>
            <person name="Rahimi M.J."/>
            <person name="Shen Q."/>
            <person name="Grigoriev I.V."/>
            <person name="Kubicek C.P."/>
            <person name="Druzhinina I.S."/>
        </authorList>
    </citation>
    <scope>NUCLEOTIDE SEQUENCE [LARGE SCALE GENOMIC DNA]</scope>
    <source>
        <strain evidence="2 3">NJAU 4742</strain>
    </source>
</reference>
<dbReference type="OrthoDB" id="4898261at2759"/>
<evidence type="ECO:0000313" key="3">
    <source>
        <dbReference type="Proteomes" id="UP000191004"/>
    </source>
</evidence>
<sequence>MPTMAPNLVTHPNPCPNPNIPPLRLETEDIPIAKNHPQYDHALAAITAYWRQATNMALSDQQEYRELVASSAFIVPKSAKGAPSQHKLYKAIKNNPTWARYVMFNAIYGKVKSVAEHVKMAHGSDVMENLFKEYCKHHPYKKGSKKRRSESIVEDQPPSKKHAEDPASSNSVAGSSGKVAIKNELSESKSQDLHEFAKVDQKPMMAPVSNENKLTLHQRSDSPLFTRGIKTLSQKAAETDRADEILRELILIRENQVKQTEKADQILRELALIREHQTKEAEKKGKAMARVEGSIAELTSRVKVVEDVQLLLQKNP</sequence>
<gene>
    <name evidence="2" type="ORF">A0O28_0094090</name>
</gene>
<feature type="region of interest" description="Disordered" evidence="1">
    <location>
        <begin position="141"/>
        <end position="176"/>
    </location>
</feature>
<proteinExistence type="predicted"/>
<dbReference type="Proteomes" id="UP000191004">
    <property type="component" value="Unassembled WGS sequence"/>
</dbReference>
<evidence type="ECO:0000313" key="2">
    <source>
        <dbReference type="EMBL" id="OPB45842.1"/>
    </source>
</evidence>